<reference evidence="1" key="3">
    <citation type="submission" date="2023-04" db="EMBL/GenBank/DDBJ databases">
        <title>WGS assembly of Eucalyptus grandis.</title>
        <authorList>
            <person name="Myburg A."/>
            <person name="Grattapaglia D."/>
            <person name="Tuskan G."/>
            <person name="Hellsten U."/>
            <person name="Hayes R."/>
            <person name="Grimwood J."/>
            <person name="Jenkins J."/>
            <person name="Lindquist E."/>
            <person name="Tice H."/>
            <person name="Bauer D."/>
            <person name="Goodstein D."/>
            <person name="Dubchak I."/>
            <person name="Poliakov A."/>
            <person name="Mizrachi E."/>
            <person name="Kullan A."/>
            <person name="Hussey S."/>
            <person name="Pinard D."/>
            <person name="Van D."/>
            <person name="Singh P."/>
            <person name="Van J."/>
            <person name="Silva-Junior O."/>
            <person name="Togawa R."/>
            <person name="Pappas M."/>
            <person name="Faria D."/>
            <person name="Sansaloni C."/>
            <person name="Petroli C."/>
            <person name="Yang X."/>
            <person name="Ranjan P."/>
            <person name="Tschaplinski T."/>
            <person name="Ye C."/>
            <person name="Li T."/>
            <person name="Sterck L."/>
            <person name="Vanneste K."/>
            <person name="Murat F."/>
            <person name="Soler M."/>
            <person name="Clemente H."/>
            <person name="Saidi N."/>
            <person name="Cassan-Wang H."/>
            <person name="Dunand C."/>
            <person name="Hefer C."/>
            <person name="Bornberg-Bauer E."/>
            <person name="Kersting A."/>
            <person name="Vining K."/>
            <person name="Amarasinghe V."/>
            <person name="Ranik M."/>
            <person name="Naithani S."/>
            <person name="Elser J."/>
            <person name="Boyd A."/>
            <person name="Liston A."/>
            <person name="Spatafora J."/>
            <person name="Dharmwardhana P."/>
            <person name="Raja R."/>
            <person name="Sullivan C."/>
            <person name="Romanel E."/>
            <person name="Alves-Ferreira M."/>
            <person name="Kulheim C."/>
            <person name="Foley W."/>
            <person name="Carocha V."/>
            <person name="Paiva J."/>
            <person name="Kudrna D."/>
            <person name="Brommonschenkel S."/>
            <person name="Pasquali G."/>
            <person name="Byrne M."/>
            <person name="Rigault P."/>
            <person name="Tibbits J."/>
            <person name="Spokevicius A."/>
            <person name="Jones R."/>
            <person name="Steane D."/>
            <person name="Vaillancourt R."/>
            <person name="Potts B."/>
            <person name="Joubert F."/>
            <person name="Barry K."/>
            <person name="Pappas G."/>
            <person name="Strauss S."/>
            <person name="Jaiswal P."/>
            <person name="Grima-Pettenati J."/>
            <person name="Salse J."/>
            <person name="Van D."/>
            <person name="Rokhsar D."/>
            <person name="Schmutz J."/>
        </authorList>
    </citation>
    <scope>NUCLEOTIDE SEQUENCE</scope>
    <source>
        <tissue evidence="1">Leaf extractions</tissue>
    </source>
</reference>
<reference evidence="1" key="4">
    <citation type="submission" date="2023-07" db="EMBL/GenBank/DDBJ databases">
        <authorList>
            <person name="Myburg A.A."/>
            <person name="Grattapaglia D."/>
            <person name="Tuskan G.A."/>
            <person name="Hellsten U."/>
            <person name="Hayes R.D."/>
            <person name="Grimwood J."/>
            <person name="Jenkins J."/>
            <person name="Lindquist E."/>
            <person name="Tice H."/>
            <person name="Bauer D."/>
            <person name="Goodstein D.M."/>
            <person name="Dubchak I."/>
            <person name="Poliakov A."/>
            <person name="Mizrachi E."/>
            <person name="Kullan A.R."/>
            <person name="Hussey S.G."/>
            <person name="Pinard D."/>
            <person name="Van D.M."/>
            <person name="Singh P."/>
            <person name="Van J.I."/>
            <person name="Silva-Junior O.B."/>
            <person name="Togawa R.C."/>
            <person name="Pappas M.R."/>
            <person name="Faria D.A."/>
            <person name="Sansaloni C.P."/>
            <person name="Petroli C.D."/>
            <person name="Yang X."/>
            <person name="Ranjan P."/>
            <person name="Tschaplinski T.J."/>
            <person name="Ye C.Y."/>
            <person name="Li T."/>
            <person name="Sterck L."/>
            <person name="Vanneste K."/>
            <person name="Murat F."/>
            <person name="Soler M."/>
            <person name="Clemente H.S."/>
            <person name="Saidi N."/>
            <person name="Cassan-Wang H."/>
            <person name="Dunand C."/>
            <person name="Hefer C.A."/>
            <person name="Bornberg-Bauer E."/>
            <person name="Kersting A.R."/>
            <person name="Vining K."/>
            <person name="Amarasinghe V."/>
            <person name="Ranik M."/>
            <person name="Naithani S."/>
            <person name="Elser J."/>
            <person name="Boyd A.E."/>
            <person name="Liston A."/>
            <person name="Spatafora J.W."/>
            <person name="Dharmwardhana P."/>
            <person name="Raja R."/>
            <person name="Sullivan C."/>
            <person name="Romanel E."/>
            <person name="Alves-Ferreira M."/>
            <person name="Kulheim C."/>
            <person name="Foley W."/>
            <person name="Carocha V."/>
            <person name="Paiva J."/>
            <person name="Kudrna D."/>
            <person name="Brommonschenkel S.H."/>
            <person name="Pasquali G."/>
            <person name="Byrne M."/>
            <person name="Rigault P."/>
            <person name="Tibbits J."/>
            <person name="Spokevicius A."/>
            <person name="Jones R.C."/>
            <person name="Steane D.A."/>
            <person name="Vaillancourt R.E."/>
            <person name="Potts B.M."/>
            <person name="Joubert F."/>
            <person name="Barry K."/>
            <person name="Pappas G.J."/>
            <person name="Strauss S.H."/>
            <person name="Jaiswal P."/>
            <person name="Grima-Pettenati J."/>
            <person name="Salse J."/>
            <person name="Van D.P."/>
            <person name="Rokhsar D.S."/>
            <person name="Schmutz J."/>
        </authorList>
    </citation>
    <scope>NUCLEOTIDE SEQUENCE</scope>
    <source>
        <tissue evidence="1">Leaf extractions</tissue>
    </source>
</reference>
<name>A0A058ZTL5_EUCGR</name>
<dbReference type="Gramene" id="KCW45148">
    <property type="protein sequence ID" value="KCW45148"/>
    <property type="gene ID" value="EUGRSUZ_L01234"/>
</dbReference>
<organism evidence="2">
    <name type="scientific">Eucalyptus grandis</name>
    <name type="common">Flooded gum</name>
    <dbReference type="NCBI Taxonomy" id="71139"/>
    <lineage>
        <taxon>Eukaryota</taxon>
        <taxon>Viridiplantae</taxon>
        <taxon>Streptophyta</taxon>
        <taxon>Embryophyta</taxon>
        <taxon>Tracheophyta</taxon>
        <taxon>Spermatophyta</taxon>
        <taxon>Magnoliopsida</taxon>
        <taxon>eudicotyledons</taxon>
        <taxon>Gunneridae</taxon>
        <taxon>Pentapetalae</taxon>
        <taxon>rosids</taxon>
        <taxon>malvids</taxon>
        <taxon>Myrtales</taxon>
        <taxon>Myrtaceae</taxon>
        <taxon>Myrtoideae</taxon>
        <taxon>Eucalypteae</taxon>
        <taxon>Eucalyptus</taxon>
    </lineage>
</organism>
<dbReference type="InParanoid" id="A0A058ZTL5"/>
<dbReference type="Proteomes" id="UP000030711">
    <property type="component" value="Unassembled WGS sequence"/>
</dbReference>
<proteinExistence type="predicted"/>
<dbReference type="AlphaFoldDB" id="A0A058ZTL5"/>
<keyword evidence="3" id="KW-1185">Reference proteome</keyword>
<evidence type="ECO:0000313" key="2">
    <source>
        <dbReference type="EMBL" id="KCW45148.1"/>
    </source>
</evidence>
<evidence type="ECO:0000313" key="3">
    <source>
        <dbReference type="Proteomes" id="UP000030711"/>
    </source>
</evidence>
<protein>
    <submittedName>
        <fullName evidence="2">Uncharacterized protein</fullName>
    </submittedName>
</protein>
<gene>
    <name evidence="2" type="ORF">EUGRSUZ_L01234</name>
</gene>
<sequence>MQRSLTKLLRIATTHEFLHLLFSSRWSFLIQNHAQCQVMISCIWTALYFELQSSPCGVKIDEFGMSRKVFFIGGIQDEDYNCKLSFQCVIWFSLF</sequence>
<reference evidence="1" key="2">
    <citation type="journal article" date="2014" name="Nature">
        <title>The genome of Eucalyptus grandis.</title>
        <authorList>
            <person name="Myburg A.A."/>
            <person name="Grattapaglia D."/>
            <person name="Tuskan G.A."/>
            <person name="Hellsten U."/>
            <person name="Hayes R.D."/>
            <person name="Grimwood J."/>
            <person name="Jenkins J."/>
            <person name="Lindquist E."/>
            <person name="Tice H."/>
            <person name="Bauer D."/>
            <person name="Goodstein D.M."/>
            <person name="Dubchak I."/>
            <person name="Poliakov A."/>
            <person name="Mizrachi E."/>
            <person name="Kullan A.R."/>
            <person name="Hussey S.G."/>
            <person name="Pinard D."/>
            <person name="van der Merwe K."/>
            <person name="Singh P."/>
            <person name="van Jaarsveld I."/>
            <person name="Silva-Junior O.B."/>
            <person name="Togawa R.C."/>
            <person name="Pappas M.R."/>
            <person name="Faria D.A."/>
            <person name="Sansaloni C.P."/>
            <person name="Petroli C.D."/>
            <person name="Yang X."/>
            <person name="Ranjan P."/>
            <person name="Tschaplinski T.J."/>
            <person name="Ye C.Y."/>
            <person name="Li T."/>
            <person name="Sterck L."/>
            <person name="Vanneste K."/>
            <person name="Murat F."/>
            <person name="Soler M."/>
            <person name="Clemente H.S."/>
            <person name="Saidi N."/>
            <person name="Cassan-Wang H."/>
            <person name="Dunand C."/>
            <person name="Hefer C.A."/>
            <person name="Bornberg-Bauer E."/>
            <person name="Kersting A.R."/>
            <person name="Vining K."/>
            <person name="Amarasinghe V."/>
            <person name="Ranik M."/>
            <person name="Naithani S."/>
            <person name="Elser J."/>
            <person name="Boyd A.E."/>
            <person name="Liston A."/>
            <person name="Spatafora J.W."/>
            <person name="Dharmwardhana P."/>
            <person name="Raja R."/>
            <person name="Sullivan C."/>
            <person name="Romanel E."/>
            <person name="Alves-Ferreira M."/>
            <person name="Kulheim C."/>
            <person name="Foley W."/>
            <person name="Carocha V."/>
            <person name="Paiva J."/>
            <person name="Kudrna D."/>
            <person name="Brommonschenkel S.H."/>
            <person name="Pasquali G."/>
            <person name="Byrne M."/>
            <person name="Rigault P."/>
            <person name="Tibbits J."/>
            <person name="Spokevicius A."/>
            <person name="Jones R.C."/>
            <person name="Steane D.A."/>
            <person name="Vaillancourt R.E."/>
            <person name="Potts B.M."/>
            <person name="Joubert F."/>
            <person name="Barry K."/>
            <person name="Pappas G.J."/>
            <person name="Strauss S.H."/>
            <person name="Jaiswal P."/>
            <person name="Grima-Pettenati J."/>
            <person name="Salse J."/>
            <person name="Van de Peer Y."/>
            <person name="Rokhsar D.S."/>
            <person name="Schmutz J."/>
        </authorList>
    </citation>
    <scope>NUCLEOTIDE SEQUENCE</scope>
    <source>
        <tissue evidence="1">Leaf extractions</tissue>
    </source>
</reference>
<evidence type="ECO:0000313" key="1">
    <source>
        <dbReference type="EMBL" id="KAK2632677.1"/>
    </source>
</evidence>
<dbReference type="EMBL" id="KK198904">
    <property type="protein sequence ID" value="KCW45148.1"/>
    <property type="molecule type" value="Genomic_DNA"/>
</dbReference>
<reference evidence="2" key="1">
    <citation type="submission" date="2013-07" db="EMBL/GenBank/DDBJ databases">
        <title>The genome of Eucalyptus grandis.</title>
        <authorList>
            <person name="Schmutz J."/>
            <person name="Hayes R."/>
            <person name="Myburg A."/>
            <person name="Tuskan G."/>
            <person name="Grattapaglia D."/>
            <person name="Rokhsar D.S."/>
        </authorList>
    </citation>
    <scope>NUCLEOTIDE SEQUENCE</scope>
    <source>
        <tissue evidence="2">Leaf extractions</tissue>
    </source>
</reference>
<dbReference type="EMBL" id="MU848389">
    <property type="protein sequence ID" value="KAK2632677.1"/>
    <property type="molecule type" value="Genomic_DNA"/>
</dbReference>
<accession>A0A058ZTL5</accession>